<protein>
    <recommendedName>
        <fullName evidence="4">DUF4377 domain-containing protein</fullName>
    </recommendedName>
</protein>
<reference evidence="2 3" key="1">
    <citation type="journal article" date="2011" name="Stand. Genomic Sci.">
        <title>Complete genome sequence of the gliding freshwater bacterium Fluviicola taffensis type strain (RW262).</title>
        <authorList>
            <person name="Woyke T."/>
            <person name="Chertkov O."/>
            <person name="Lapidus A."/>
            <person name="Nolan M."/>
            <person name="Lucas S."/>
            <person name="Del Rio T.G."/>
            <person name="Tice H."/>
            <person name="Cheng J.F."/>
            <person name="Tapia R."/>
            <person name="Han C."/>
            <person name="Goodwin L."/>
            <person name="Pitluck S."/>
            <person name="Liolios K."/>
            <person name="Pagani I."/>
            <person name="Ivanova N."/>
            <person name="Huntemann M."/>
            <person name="Mavromatis K."/>
            <person name="Mikhailova N."/>
            <person name="Pati A."/>
            <person name="Chen A."/>
            <person name="Palaniappan K."/>
            <person name="Land M."/>
            <person name="Hauser L."/>
            <person name="Brambilla E.M."/>
            <person name="Rohde M."/>
            <person name="Mwirichia R."/>
            <person name="Sikorski J."/>
            <person name="Tindall B.J."/>
            <person name="Goker M."/>
            <person name="Bristow J."/>
            <person name="Eisen J.A."/>
            <person name="Markowitz V."/>
            <person name="Hugenholtz P."/>
            <person name="Klenk H.P."/>
            <person name="Kyrpides N.C."/>
        </authorList>
    </citation>
    <scope>NUCLEOTIDE SEQUENCE [LARGE SCALE GENOMIC DNA]</scope>
    <source>
        <strain evidence="3">DSM 16823 / RW262 / RW262</strain>
    </source>
</reference>
<dbReference type="eggNOG" id="ENOG5033PM2">
    <property type="taxonomic scope" value="Bacteria"/>
</dbReference>
<dbReference type="KEGG" id="fte:Fluta_3960"/>
<sequence length="266" mass="31502" precursor="true">MKTTLLHIAFLLLTVSTFGQTQLLKDYDFNNGGYYILGTFSESDKNSLRDSIGEFYTDDIAILNKFKKDWTFKKPGKMYACGYHYNVFVCRQGQILESFSINLNCEEIVTDKGYFYFDPNLLRQFYGKLKKPHNQRHSFTTIQEARQFRTSILNDTTLIMTPEPLWTEYEGSFRFTYKCKEGTKDCLDEDEKIFKSIEAEIKKKYPDEKFILENVGGSWTTIELEITCNKSLSDNFDLYYRDKEGYFGKWKPFDLTLRTYWTTKRK</sequence>
<evidence type="ECO:0000256" key="1">
    <source>
        <dbReference type="SAM" id="SignalP"/>
    </source>
</evidence>
<reference evidence="3" key="2">
    <citation type="submission" date="2011-02" db="EMBL/GenBank/DDBJ databases">
        <title>The complete genome of Fluviicola taffensis DSM 16823.</title>
        <authorList>
            <consortium name="US DOE Joint Genome Institute (JGI-PGF)"/>
            <person name="Lucas S."/>
            <person name="Copeland A."/>
            <person name="Lapidus A."/>
            <person name="Bruce D."/>
            <person name="Goodwin L."/>
            <person name="Pitluck S."/>
            <person name="Kyrpides N."/>
            <person name="Mavromatis K."/>
            <person name="Ivanova N."/>
            <person name="Mikhailova N."/>
            <person name="Pagani I."/>
            <person name="Chertkov O."/>
            <person name="Detter J.C."/>
            <person name="Han C."/>
            <person name="Tapia R."/>
            <person name="Land M."/>
            <person name="Hauser L."/>
            <person name="Markowitz V."/>
            <person name="Cheng J.-F."/>
            <person name="Hugenholtz P."/>
            <person name="Woyke T."/>
            <person name="Wu D."/>
            <person name="Tindall B."/>
            <person name="Pomrenke H.G."/>
            <person name="Brambilla E."/>
            <person name="Klenk H.-P."/>
            <person name="Eisen J.A."/>
        </authorList>
    </citation>
    <scope>NUCLEOTIDE SEQUENCE [LARGE SCALE GENOMIC DNA]</scope>
    <source>
        <strain evidence="3">DSM 16823 / RW262 / RW262</strain>
    </source>
</reference>
<name>F2IHW5_FLUTR</name>
<gene>
    <name evidence="2" type="ordered locus">Fluta_3960</name>
</gene>
<feature type="signal peptide" evidence="1">
    <location>
        <begin position="1"/>
        <end position="21"/>
    </location>
</feature>
<dbReference type="EMBL" id="CP002542">
    <property type="protein sequence ID" value="AEA45924.1"/>
    <property type="molecule type" value="Genomic_DNA"/>
</dbReference>
<evidence type="ECO:0000313" key="2">
    <source>
        <dbReference type="EMBL" id="AEA45924.1"/>
    </source>
</evidence>
<dbReference type="HOGENOM" id="CLU_1044904_0_0_10"/>
<keyword evidence="3" id="KW-1185">Reference proteome</keyword>
<dbReference type="OrthoDB" id="9824797at2"/>
<organism evidence="2 3">
    <name type="scientific">Fluviicola taffensis (strain DSM 16823 / NCIMB 13979 / RW262)</name>
    <dbReference type="NCBI Taxonomy" id="755732"/>
    <lineage>
        <taxon>Bacteria</taxon>
        <taxon>Pseudomonadati</taxon>
        <taxon>Bacteroidota</taxon>
        <taxon>Flavobacteriia</taxon>
        <taxon>Flavobacteriales</taxon>
        <taxon>Crocinitomicaceae</taxon>
        <taxon>Fluviicola</taxon>
    </lineage>
</organism>
<proteinExistence type="predicted"/>
<dbReference type="Proteomes" id="UP000007463">
    <property type="component" value="Chromosome"/>
</dbReference>
<dbReference type="AlphaFoldDB" id="F2IHW5"/>
<keyword evidence="1" id="KW-0732">Signal</keyword>
<evidence type="ECO:0008006" key="4">
    <source>
        <dbReference type="Google" id="ProtNLM"/>
    </source>
</evidence>
<evidence type="ECO:0000313" key="3">
    <source>
        <dbReference type="Proteomes" id="UP000007463"/>
    </source>
</evidence>
<feature type="chain" id="PRO_5003279891" description="DUF4377 domain-containing protein" evidence="1">
    <location>
        <begin position="22"/>
        <end position="266"/>
    </location>
</feature>
<dbReference type="RefSeq" id="WP_013688682.1">
    <property type="nucleotide sequence ID" value="NC_015321.1"/>
</dbReference>
<dbReference type="STRING" id="755732.Fluta_3960"/>
<accession>F2IHW5</accession>